<keyword evidence="5 8" id="KW-0249">Electron transport</keyword>
<feature type="chain" id="PRO_5046327047" description="High-potential iron-sulfur protein" evidence="9">
    <location>
        <begin position="31"/>
        <end position="117"/>
    </location>
</feature>
<reference evidence="11 12" key="1">
    <citation type="submission" date="2021-02" db="EMBL/GenBank/DDBJ databases">
        <title>Lysobacter arenosi sp. nov., isolated from soil of gangwondo yeongwol, south Korea.</title>
        <authorList>
            <person name="Kim K.R."/>
            <person name="Kim K.H."/>
            <person name="Jeon C.O."/>
        </authorList>
    </citation>
    <scope>NUCLEOTIDE SEQUENCE [LARGE SCALE GENOMIC DNA]</scope>
    <source>
        <strain evidence="11 12">R7</strain>
    </source>
</reference>
<keyword evidence="6 8" id="KW-0408">Iron</keyword>
<dbReference type="Proteomes" id="UP000663400">
    <property type="component" value="Chromosome"/>
</dbReference>
<feature type="signal peptide" evidence="9">
    <location>
        <begin position="1"/>
        <end position="30"/>
    </location>
</feature>
<organism evidence="11 12">
    <name type="scientific">Lysobacter arenosi</name>
    <dbReference type="NCBI Taxonomy" id="2795387"/>
    <lineage>
        <taxon>Bacteria</taxon>
        <taxon>Pseudomonadati</taxon>
        <taxon>Pseudomonadota</taxon>
        <taxon>Gammaproteobacteria</taxon>
        <taxon>Lysobacterales</taxon>
        <taxon>Lysobacteraceae</taxon>
        <taxon>Lysobacter</taxon>
    </lineage>
</organism>
<evidence type="ECO:0000313" key="12">
    <source>
        <dbReference type="Proteomes" id="UP000663400"/>
    </source>
</evidence>
<keyword evidence="12" id="KW-1185">Reference proteome</keyword>
<evidence type="ECO:0000256" key="1">
    <source>
        <dbReference type="ARBA" id="ARBA00002137"/>
    </source>
</evidence>
<dbReference type="Pfam" id="PF01355">
    <property type="entry name" value="HIPIP"/>
    <property type="match status" value="1"/>
</dbReference>
<dbReference type="PROSITE" id="PS51373">
    <property type="entry name" value="HIPIP"/>
    <property type="match status" value="1"/>
</dbReference>
<dbReference type="Gene3D" id="4.10.490.10">
    <property type="entry name" value="High potential iron-sulphur protein"/>
    <property type="match status" value="1"/>
</dbReference>
<evidence type="ECO:0000256" key="7">
    <source>
        <dbReference type="ARBA" id="ARBA00023014"/>
    </source>
</evidence>
<evidence type="ECO:0000256" key="6">
    <source>
        <dbReference type="ARBA" id="ARBA00023004"/>
    </source>
</evidence>
<keyword evidence="3 8" id="KW-0004">4Fe-4S</keyword>
<protein>
    <recommendedName>
        <fullName evidence="8">High-potential iron-sulfur protein</fullName>
        <shortName evidence="8">HiPIP</shortName>
    </recommendedName>
</protein>
<dbReference type="InterPro" id="IPR000170">
    <property type="entry name" value="High_potential_FeS_prot"/>
</dbReference>
<comment type="function">
    <text evidence="1 8">Specific class of high-redox-potential 4Fe-4S ferredoxins. Functions in anaerobic electron transport in most purple and in some other photosynthetic bacteria and in at least one genus (Paracoccus) of halophilic, denitrifying bacteria.</text>
</comment>
<gene>
    <name evidence="11" type="ORF">HIV01_002630</name>
</gene>
<evidence type="ECO:0000256" key="4">
    <source>
        <dbReference type="ARBA" id="ARBA00022723"/>
    </source>
</evidence>
<comment type="similarity">
    <text evidence="8">Belongs to the high-potential iron-sulfur protein (HiPIP) family.</text>
</comment>
<keyword evidence="4 8" id="KW-0479">Metal-binding</keyword>
<proteinExistence type="inferred from homology"/>
<evidence type="ECO:0000256" key="8">
    <source>
        <dbReference type="RuleBase" id="RU000620"/>
    </source>
</evidence>
<keyword evidence="9" id="KW-0732">Signal</keyword>
<evidence type="ECO:0000256" key="5">
    <source>
        <dbReference type="ARBA" id="ARBA00022982"/>
    </source>
</evidence>
<dbReference type="RefSeq" id="WP_200604785.1">
    <property type="nucleotide sequence ID" value="NZ_CP071517.1"/>
</dbReference>
<name>A0ABX7RDS9_9GAMM</name>
<evidence type="ECO:0000256" key="2">
    <source>
        <dbReference type="ARBA" id="ARBA00022448"/>
    </source>
</evidence>
<feature type="domain" description="High potential iron-sulfur proteins family profile" evidence="10">
    <location>
        <begin position="43"/>
        <end position="117"/>
    </location>
</feature>
<dbReference type="EMBL" id="CP071517">
    <property type="protein sequence ID" value="QSX75456.1"/>
    <property type="molecule type" value="Genomic_DNA"/>
</dbReference>
<keyword evidence="7 8" id="KW-0411">Iron-sulfur</keyword>
<accession>A0ABX7RDS9</accession>
<dbReference type="InterPro" id="IPR036369">
    <property type="entry name" value="HIPIP_sf"/>
</dbReference>
<evidence type="ECO:0000256" key="3">
    <source>
        <dbReference type="ARBA" id="ARBA00022485"/>
    </source>
</evidence>
<dbReference type="InterPro" id="IPR006311">
    <property type="entry name" value="TAT_signal"/>
</dbReference>
<dbReference type="PROSITE" id="PS51318">
    <property type="entry name" value="TAT"/>
    <property type="match status" value="1"/>
</dbReference>
<comment type="subunit">
    <text evidence="8">Homodimer.</text>
</comment>
<sequence length="117" mass="12204">MNAHDPSRRGFLGRVATFLLAGLATQAALAQAAKPATKPATKPAALPPLPLDNPQAKALAYTENAATVKHPLFKPGSDCANCNFYKGAPGQAHGPCLMFPQHSVAAKGWCSAWAKKV</sequence>
<evidence type="ECO:0000259" key="10">
    <source>
        <dbReference type="PROSITE" id="PS51373"/>
    </source>
</evidence>
<dbReference type="SUPFAM" id="SSF57652">
    <property type="entry name" value="HIPIP (high potential iron protein)"/>
    <property type="match status" value="1"/>
</dbReference>
<evidence type="ECO:0000313" key="11">
    <source>
        <dbReference type="EMBL" id="QSX75456.1"/>
    </source>
</evidence>
<evidence type="ECO:0000256" key="9">
    <source>
        <dbReference type="SAM" id="SignalP"/>
    </source>
</evidence>
<keyword evidence="2 8" id="KW-0813">Transport</keyword>